<comment type="caution">
    <text evidence="1">The sequence shown here is derived from an EMBL/GenBank/DDBJ whole genome shotgun (WGS) entry which is preliminary data.</text>
</comment>
<proteinExistence type="predicted"/>
<sequence length="206" mass="23124">MFSWLWPEKKDVSEEEQIQYIYNGVGNFDQKGSLCGTPKFIGPNFSQLADKNSSLAIFPSFSRTIPEEEFNIAKAVASRATIDSTSRRSLGLGAPISSNFNDPRAAPAFEANATSRLRLKAQYIFNVYEEVDSATEKKQEITQHVSSSLVSNGRPTRTSSRTSPSFEPFSLLKHILVAVSLFLVYFLATSFWHDYSNLFEQTIRSN</sequence>
<dbReference type="Proteomes" id="UP001165960">
    <property type="component" value="Unassembled WGS sequence"/>
</dbReference>
<evidence type="ECO:0000313" key="2">
    <source>
        <dbReference type="Proteomes" id="UP001165960"/>
    </source>
</evidence>
<gene>
    <name evidence="1" type="ORF">DSO57_1019624</name>
</gene>
<keyword evidence="2" id="KW-1185">Reference proteome</keyword>
<name>A0ACC2ST49_9FUNG</name>
<organism evidence="1 2">
    <name type="scientific">Entomophthora muscae</name>
    <dbReference type="NCBI Taxonomy" id="34485"/>
    <lineage>
        <taxon>Eukaryota</taxon>
        <taxon>Fungi</taxon>
        <taxon>Fungi incertae sedis</taxon>
        <taxon>Zoopagomycota</taxon>
        <taxon>Entomophthoromycotina</taxon>
        <taxon>Entomophthoromycetes</taxon>
        <taxon>Entomophthorales</taxon>
        <taxon>Entomophthoraceae</taxon>
        <taxon>Entomophthora</taxon>
    </lineage>
</organism>
<protein>
    <submittedName>
        <fullName evidence="1">Uncharacterized protein</fullName>
    </submittedName>
</protein>
<reference evidence="1" key="1">
    <citation type="submission" date="2022-04" db="EMBL/GenBank/DDBJ databases">
        <title>Genome of the entomopathogenic fungus Entomophthora muscae.</title>
        <authorList>
            <person name="Elya C."/>
            <person name="Lovett B.R."/>
            <person name="Lee E."/>
            <person name="Macias A.M."/>
            <person name="Hajek A.E."/>
            <person name="De Bivort B.L."/>
            <person name="Kasson M.T."/>
            <person name="De Fine Licht H.H."/>
            <person name="Stajich J.E."/>
        </authorList>
    </citation>
    <scope>NUCLEOTIDE SEQUENCE</scope>
    <source>
        <strain evidence="1">Berkeley</strain>
    </source>
</reference>
<accession>A0ACC2ST49</accession>
<dbReference type="EMBL" id="QTSX02004349">
    <property type="protein sequence ID" value="KAJ9065445.1"/>
    <property type="molecule type" value="Genomic_DNA"/>
</dbReference>
<evidence type="ECO:0000313" key="1">
    <source>
        <dbReference type="EMBL" id="KAJ9065445.1"/>
    </source>
</evidence>